<evidence type="ECO:0000313" key="2">
    <source>
        <dbReference type="EMBL" id="GGU52267.1"/>
    </source>
</evidence>
<organism evidence="2 3">
    <name type="scientific">Lentzea flava</name>
    <dbReference type="NCBI Taxonomy" id="103732"/>
    <lineage>
        <taxon>Bacteria</taxon>
        <taxon>Bacillati</taxon>
        <taxon>Actinomycetota</taxon>
        <taxon>Actinomycetes</taxon>
        <taxon>Pseudonocardiales</taxon>
        <taxon>Pseudonocardiaceae</taxon>
        <taxon>Lentzea</taxon>
    </lineage>
</organism>
<evidence type="ECO:0000256" key="1">
    <source>
        <dbReference type="SAM" id="MobiDB-lite"/>
    </source>
</evidence>
<dbReference type="Proteomes" id="UP000649573">
    <property type="component" value="Unassembled WGS sequence"/>
</dbReference>
<feature type="region of interest" description="Disordered" evidence="1">
    <location>
        <begin position="65"/>
        <end position="87"/>
    </location>
</feature>
<protein>
    <submittedName>
        <fullName evidence="2">Uncharacterized protein</fullName>
    </submittedName>
</protein>
<name>A0ABQ2UUG5_9PSEU</name>
<accession>A0ABQ2UUG5</accession>
<sequence>MSDFPCASGRLTLVRPGASGLPGAGPADELVEGQIVKLDNGFLVSRHVTHEGAQRIREVTAGHRIPFPRGKIPPVRTRFPDKSRRYC</sequence>
<evidence type="ECO:0000313" key="3">
    <source>
        <dbReference type="Proteomes" id="UP000649573"/>
    </source>
</evidence>
<dbReference type="EMBL" id="BMRE01000024">
    <property type="protein sequence ID" value="GGU52267.1"/>
    <property type="molecule type" value="Genomic_DNA"/>
</dbReference>
<keyword evidence="3" id="KW-1185">Reference proteome</keyword>
<feature type="compositionally biased region" description="Basic and acidic residues" evidence="1">
    <location>
        <begin position="78"/>
        <end position="87"/>
    </location>
</feature>
<proteinExistence type="predicted"/>
<comment type="caution">
    <text evidence="2">The sequence shown here is derived from an EMBL/GenBank/DDBJ whole genome shotgun (WGS) entry which is preliminary data.</text>
</comment>
<gene>
    <name evidence="2" type="ORF">GCM10010178_51280</name>
</gene>
<reference evidence="3" key="1">
    <citation type="journal article" date="2019" name="Int. J. Syst. Evol. Microbiol.">
        <title>The Global Catalogue of Microorganisms (GCM) 10K type strain sequencing project: providing services to taxonomists for standard genome sequencing and annotation.</title>
        <authorList>
            <consortium name="The Broad Institute Genomics Platform"/>
            <consortium name="The Broad Institute Genome Sequencing Center for Infectious Disease"/>
            <person name="Wu L."/>
            <person name="Ma J."/>
        </authorList>
    </citation>
    <scope>NUCLEOTIDE SEQUENCE [LARGE SCALE GENOMIC DNA]</scope>
    <source>
        <strain evidence="3">JCM 3296</strain>
    </source>
</reference>